<dbReference type="Proteomes" id="UP000688137">
    <property type="component" value="Unassembled WGS sequence"/>
</dbReference>
<accession>A0A8S1LZK4</accession>
<protein>
    <submittedName>
        <fullName evidence="1">Uncharacterized protein</fullName>
    </submittedName>
</protein>
<evidence type="ECO:0000313" key="2">
    <source>
        <dbReference type="Proteomes" id="UP000688137"/>
    </source>
</evidence>
<organism evidence="1 2">
    <name type="scientific">Paramecium primaurelia</name>
    <dbReference type="NCBI Taxonomy" id="5886"/>
    <lineage>
        <taxon>Eukaryota</taxon>
        <taxon>Sar</taxon>
        <taxon>Alveolata</taxon>
        <taxon>Ciliophora</taxon>
        <taxon>Intramacronucleata</taxon>
        <taxon>Oligohymenophorea</taxon>
        <taxon>Peniculida</taxon>
        <taxon>Parameciidae</taxon>
        <taxon>Paramecium</taxon>
    </lineage>
</organism>
<proteinExistence type="predicted"/>
<evidence type="ECO:0000313" key="1">
    <source>
        <dbReference type="EMBL" id="CAD8072937.1"/>
    </source>
</evidence>
<comment type="caution">
    <text evidence="1">The sequence shown here is derived from an EMBL/GenBank/DDBJ whole genome shotgun (WGS) entry which is preliminary data.</text>
</comment>
<name>A0A8S1LZK4_PARPR</name>
<sequence length="176" mass="20943">MRQQNVGLFSQSQLYVKELCEPVNILEFLDYQVNQSINHSIKLENYKISNKSNKNENSRQIKREIKQNPYVSDWVNKILEKQFGVQLSQITQRNNQKWIIKRLKPSKSNDNTRYQHSRLIHDIKSQEEGQRKTASKSNSRRLDKIIKDYQQSFSGIRYPLPTYDIISLDKIDQQNL</sequence>
<reference evidence="1" key="1">
    <citation type="submission" date="2021-01" db="EMBL/GenBank/DDBJ databases">
        <authorList>
            <consortium name="Genoscope - CEA"/>
            <person name="William W."/>
        </authorList>
    </citation>
    <scope>NUCLEOTIDE SEQUENCE</scope>
</reference>
<dbReference type="AlphaFoldDB" id="A0A8S1LZK4"/>
<keyword evidence="2" id="KW-1185">Reference proteome</keyword>
<gene>
    <name evidence="1" type="ORF">PPRIM_AZ9-3.1.T0500123</name>
</gene>
<dbReference type="EMBL" id="CAJJDM010000050">
    <property type="protein sequence ID" value="CAD8072937.1"/>
    <property type="molecule type" value="Genomic_DNA"/>
</dbReference>
<dbReference type="OMA" id="CQKENSH"/>